<evidence type="ECO:0000256" key="4">
    <source>
        <dbReference type="ARBA" id="ARBA00023136"/>
    </source>
</evidence>
<feature type="transmembrane region" description="Helical" evidence="6">
    <location>
        <begin position="156"/>
        <end position="173"/>
    </location>
</feature>
<feature type="transmembrane region" description="Helical" evidence="6">
    <location>
        <begin position="210"/>
        <end position="231"/>
    </location>
</feature>
<protein>
    <submittedName>
        <fullName evidence="7">Uncharacterized protein</fullName>
    </submittedName>
</protein>
<feature type="transmembrane region" description="Helical" evidence="6">
    <location>
        <begin position="275"/>
        <end position="299"/>
    </location>
</feature>
<feature type="transmembrane region" description="Helical" evidence="6">
    <location>
        <begin position="237"/>
        <end position="255"/>
    </location>
</feature>
<evidence type="ECO:0000256" key="1">
    <source>
        <dbReference type="ARBA" id="ARBA00004141"/>
    </source>
</evidence>
<dbReference type="Pfam" id="PF01027">
    <property type="entry name" value="Bax1-I"/>
    <property type="match status" value="1"/>
</dbReference>
<dbReference type="PANTHER" id="PTHR23291">
    <property type="entry name" value="BAX INHIBITOR-RELATED"/>
    <property type="match status" value="1"/>
</dbReference>
<organism evidence="7">
    <name type="scientific">viral metagenome</name>
    <dbReference type="NCBI Taxonomy" id="1070528"/>
    <lineage>
        <taxon>unclassified sequences</taxon>
        <taxon>metagenomes</taxon>
        <taxon>organismal metagenomes</taxon>
    </lineage>
</organism>
<feature type="transmembrane region" description="Helical" evidence="6">
    <location>
        <begin position="123"/>
        <end position="144"/>
    </location>
</feature>
<sequence length="303" mass="33683">MSKNTRDNYNTTHMNSVPETSYKIDIPETNVHKSPNPGAEPPNKSPPNTFWERQQMYCNPMSQGLVTHNSPGIYSFSKLDEQSISSFVNKTLNYVFAQLCTTAAVTTAMYVNKTAINTYLVAHSGVVWIPIILSFVTLMGMFCFSSRDEIPIKKALFCLFTISCSMMVGVSAIQYAPNVVLTATVTLLVMVGFINLYAYHCANNGRDLSFMGPSLLGVLIIIITLSILNIFIHSSLLQLTIAGISVIVFSLLLAYDLNRLYNGCEKDDYIRPEPLMAAINIYLDIINIFLSLLQILGLWSSND</sequence>
<evidence type="ECO:0000256" key="6">
    <source>
        <dbReference type="SAM" id="Phobius"/>
    </source>
</evidence>
<accession>A0A6C0BZY9</accession>
<proteinExistence type="predicted"/>
<keyword evidence="4 6" id="KW-0472">Membrane</keyword>
<dbReference type="InterPro" id="IPR006214">
    <property type="entry name" value="Bax_inhibitor_1-related"/>
</dbReference>
<evidence type="ECO:0000256" key="5">
    <source>
        <dbReference type="SAM" id="MobiDB-lite"/>
    </source>
</evidence>
<evidence type="ECO:0000256" key="2">
    <source>
        <dbReference type="ARBA" id="ARBA00022692"/>
    </source>
</evidence>
<name>A0A6C0BZY9_9ZZZZ</name>
<feature type="region of interest" description="Disordered" evidence="5">
    <location>
        <begin position="1"/>
        <end position="50"/>
    </location>
</feature>
<feature type="compositionally biased region" description="Polar residues" evidence="5">
    <location>
        <begin position="7"/>
        <end position="19"/>
    </location>
</feature>
<dbReference type="EMBL" id="MN739288">
    <property type="protein sequence ID" value="QHS97119.1"/>
    <property type="molecule type" value="Genomic_DNA"/>
</dbReference>
<feature type="transmembrane region" description="Helical" evidence="6">
    <location>
        <begin position="179"/>
        <end position="198"/>
    </location>
</feature>
<reference evidence="7" key="1">
    <citation type="journal article" date="2020" name="Nature">
        <title>Giant virus diversity and host interactions through global metagenomics.</title>
        <authorList>
            <person name="Schulz F."/>
            <person name="Roux S."/>
            <person name="Paez-Espino D."/>
            <person name="Jungbluth S."/>
            <person name="Walsh D.A."/>
            <person name="Denef V.J."/>
            <person name="McMahon K.D."/>
            <person name="Konstantinidis K.T."/>
            <person name="Eloe-Fadrosh E.A."/>
            <person name="Kyrpides N.C."/>
            <person name="Woyke T."/>
        </authorList>
    </citation>
    <scope>NUCLEOTIDE SEQUENCE</scope>
    <source>
        <strain evidence="7">GVMAG-M-3300020166-5</strain>
    </source>
</reference>
<evidence type="ECO:0000256" key="3">
    <source>
        <dbReference type="ARBA" id="ARBA00022989"/>
    </source>
</evidence>
<keyword evidence="2 6" id="KW-0812">Transmembrane</keyword>
<comment type="subcellular location">
    <subcellularLocation>
        <location evidence="1">Membrane</location>
        <topology evidence="1">Multi-pass membrane protein</topology>
    </subcellularLocation>
</comment>
<dbReference type="GO" id="GO:0016020">
    <property type="term" value="C:membrane"/>
    <property type="evidence" value="ECO:0007669"/>
    <property type="project" value="UniProtKB-SubCell"/>
</dbReference>
<evidence type="ECO:0000313" key="7">
    <source>
        <dbReference type="EMBL" id="QHS97119.1"/>
    </source>
</evidence>
<dbReference type="AlphaFoldDB" id="A0A6C0BZY9"/>
<keyword evidence="3 6" id="KW-1133">Transmembrane helix</keyword>
<dbReference type="PANTHER" id="PTHR23291:SF50">
    <property type="entry name" value="PROTEIN LIFEGUARD 4"/>
    <property type="match status" value="1"/>
</dbReference>
<feature type="transmembrane region" description="Helical" evidence="6">
    <location>
        <begin position="92"/>
        <end position="111"/>
    </location>
</feature>